<keyword evidence="7" id="KW-1185">Reference proteome</keyword>
<feature type="region of interest" description="Disordered" evidence="4">
    <location>
        <begin position="266"/>
        <end position="298"/>
    </location>
</feature>
<dbReference type="GO" id="GO:0016020">
    <property type="term" value="C:membrane"/>
    <property type="evidence" value="ECO:0007669"/>
    <property type="project" value="TreeGrafter"/>
</dbReference>
<protein>
    <submittedName>
        <fullName evidence="6">Short-chain dehydrogenase</fullName>
    </submittedName>
</protein>
<reference evidence="6 7" key="1">
    <citation type="journal article" date="2012" name="Stand. Genomic Sci.">
        <title>Genome sequence of the halotolerant bacterium Corynebacterium halotolerans type strain YIM 70093(T) (= DSM 44683(T)).</title>
        <authorList>
            <person name="Ruckert C."/>
            <person name="Albersmeier A."/>
            <person name="Al-Dilaimi A."/>
            <person name="Niehaus K."/>
            <person name="Szczepanowski R."/>
            <person name="Kalinowski J."/>
        </authorList>
    </citation>
    <scope>NUCLEOTIDE SEQUENCE [LARGE SCALE GENOMIC DNA]</scope>
    <source>
        <strain evidence="6">YIM 70093</strain>
    </source>
</reference>
<dbReference type="AlphaFoldDB" id="M1NP21"/>
<dbReference type="OrthoDB" id="5242868at2"/>
<dbReference type="Pfam" id="PF00106">
    <property type="entry name" value="adh_short"/>
    <property type="match status" value="1"/>
</dbReference>
<evidence type="ECO:0000256" key="4">
    <source>
        <dbReference type="SAM" id="MobiDB-lite"/>
    </source>
</evidence>
<proteinExistence type="inferred from homology"/>
<dbReference type="PATRIC" id="fig|1121362.3.peg.231"/>
<dbReference type="GO" id="GO:0016491">
    <property type="term" value="F:oxidoreductase activity"/>
    <property type="evidence" value="ECO:0007669"/>
    <property type="project" value="UniProtKB-KW"/>
</dbReference>
<dbReference type="InterPro" id="IPR002347">
    <property type="entry name" value="SDR_fam"/>
</dbReference>
<dbReference type="eggNOG" id="COG0300">
    <property type="taxonomic scope" value="Bacteria"/>
</dbReference>
<dbReference type="Proteomes" id="UP000011723">
    <property type="component" value="Chromosome"/>
</dbReference>
<dbReference type="PROSITE" id="PS00061">
    <property type="entry name" value="ADH_SHORT"/>
    <property type="match status" value="1"/>
</dbReference>
<dbReference type="PRINTS" id="PR00080">
    <property type="entry name" value="SDRFAMILY"/>
</dbReference>
<dbReference type="STRING" id="1121362.A605_01190"/>
<dbReference type="PRINTS" id="PR00081">
    <property type="entry name" value="GDHRDH"/>
</dbReference>
<name>M1NP21_9CORY</name>
<dbReference type="RefSeq" id="WP_015399676.1">
    <property type="nucleotide sequence ID" value="NC_020302.1"/>
</dbReference>
<accession>M1NP21</accession>
<dbReference type="PANTHER" id="PTHR44196:SF1">
    <property type="entry name" value="DEHYDROGENASE_REDUCTASE SDR FAMILY MEMBER 7B"/>
    <property type="match status" value="1"/>
</dbReference>
<evidence type="ECO:0000259" key="5">
    <source>
        <dbReference type="SMART" id="SM00822"/>
    </source>
</evidence>
<sequence length="325" mass="34394">MRVRDSVIVITGASSGIGRASATAFAGAGARAVVLVARREEALREVAGACESSGAETLVAALDITDAEAVTALARDVVDRFGRVDVWVNNAAVHLFGTVEEVPLEDFRRVLEVDILGYVHGARAVLPHMRAQGRGVLVNVASVAGGIPQPYAAAYSMAKSAVRALSGSLRSELRLAGHTDIHVTAVLPASVDTPLFQQAGNHTGREVVPMPPVYSVERAARAILGVVRRPRREVVVGPLGRLMLLQSKVAPGLTEKMMAVQVDRTHLSRSRPAGATHGNLFTPSEDGRNRSADGGWGGRRRTARRRLLGGTVLLGGVLAVKRLLR</sequence>
<gene>
    <name evidence="6" type="ORF">A605_01190</name>
</gene>
<dbReference type="InterPro" id="IPR020904">
    <property type="entry name" value="Sc_DH/Rdtase_CS"/>
</dbReference>
<feature type="domain" description="Ketoreductase" evidence="5">
    <location>
        <begin position="6"/>
        <end position="184"/>
    </location>
</feature>
<dbReference type="SUPFAM" id="SSF51735">
    <property type="entry name" value="NAD(P)-binding Rossmann-fold domains"/>
    <property type="match status" value="1"/>
</dbReference>
<dbReference type="SMART" id="SM00822">
    <property type="entry name" value="PKS_KR"/>
    <property type="match status" value="1"/>
</dbReference>
<dbReference type="HOGENOM" id="CLU_010194_2_1_11"/>
<dbReference type="EMBL" id="CP003697">
    <property type="protein sequence ID" value="AGF71252.1"/>
    <property type="molecule type" value="Genomic_DNA"/>
</dbReference>
<dbReference type="KEGG" id="chn:A605_01190"/>
<comment type="similarity">
    <text evidence="1 3">Belongs to the short-chain dehydrogenases/reductases (SDR) family.</text>
</comment>
<dbReference type="NCBIfam" id="NF005495">
    <property type="entry name" value="PRK07109.1"/>
    <property type="match status" value="1"/>
</dbReference>
<keyword evidence="2" id="KW-0560">Oxidoreductase</keyword>
<evidence type="ECO:0000313" key="7">
    <source>
        <dbReference type="Proteomes" id="UP000011723"/>
    </source>
</evidence>
<evidence type="ECO:0000256" key="2">
    <source>
        <dbReference type="ARBA" id="ARBA00023002"/>
    </source>
</evidence>
<evidence type="ECO:0000256" key="1">
    <source>
        <dbReference type="ARBA" id="ARBA00006484"/>
    </source>
</evidence>
<evidence type="ECO:0000313" key="6">
    <source>
        <dbReference type="EMBL" id="AGF71252.1"/>
    </source>
</evidence>
<dbReference type="Gene3D" id="3.40.50.720">
    <property type="entry name" value="NAD(P)-binding Rossmann-like Domain"/>
    <property type="match status" value="1"/>
</dbReference>
<dbReference type="InterPro" id="IPR036291">
    <property type="entry name" value="NAD(P)-bd_dom_sf"/>
</dbReference>
<dbReference type="PANTHER" id="PTHR44196">
    <property type="entry name" value="DEHYDROGENASE/REDUCTASE SDR FAMILY MEMBER 7B"/>
    <property type="match status" value="1"/>
</dbReference>
<dbReference type="InterPro" id="IPR057326">
    <property type="entry name" value="KR_dom"/>
</dbReference>
<evidence type="ECO:0000256" key="3">
    <source>
        <dbReference type="RuleBase" id="RU000363"/>
    </source>
</evidence>
<organism evidence="6 7">
    <name type="scientific">Corynebacterium halotolerans YIM 70093 = DSM 44683</name>
    <dbReference type="NCBI Taxonomy" id="1121362"/>
    <lineage>
        <taxon>Bacteria</taxon>
        <taxon>Bacillati</taxon>
        <taxon>Actinomycetota</taxon>
        <taxon>Actinomycetes</taxon>
        <taxon>Mycobacteriales</taxon>
        <taxon>Corynebacteriaceae</taxon>
        <taxon>Corynebacterium</taxon>
    </lineage>
</organism>